<sequence>MGLEKLTWVSEKKPDWSNVQKLIAACEATNQYTNIGPIISQLESFIRDSFLIEESKAVIVTSNGTSALHALVGGINRQLGRELKFVTQSFTFPSSNQGPLKDSIIVDIDKDGGLDLNAVKNIEYDGIIVTNIHGNVVDINKYVDFCTNHNKLLIFDNAATGYTFYLGKNSCNYGHASIISFHHTKPFGFGEGGCIIVDKLFEKNIRIGLNFGLDNSLGEKSQYSNQASNYRMCDINAAFILSYLENNYNKIINRHSEIYEIYKNNLPKRFKFFPNHSEKNPVCSSICLLFDEPFSLDKIPFLARKYYKPLDLSAPVSLDFYQRILCIPCNINLTDKQIYDIISVLNEFADKN</sequence>
<protein>
    <submittedName>
        <fullName evidence="1">Pyridoxal phosphate-dependent transferase</fullName>
    </submittedName>
</protein>
<dbReference type="PIRSF" id="PIRSF000390">
    <property type="entry name" value="PLP_StrS"/>
    <property type="match status" value="1"/>
</dbReference>
<dbReference type="EMBL" id="KM982402">
    <property type="protein sequence ID" value="AKI79870.1"/>
    <property type="molecule type" value="Genomic_DNA"/>
</dbReference>
<proteinExistence type="predicted"/>
<organism evidence="1 2">
    <name type="scientific">Acanthamoeba polyphaga mimivirus Kroon</name>
    <dbReference type="NCBI Taxonomy" id="3069720"/>
    <lineage>
        <taxon>Viruses</taxon>
        <taxon>Varidnaviria</taxon>
        <taxon>Bamfordvirae</taxon>
        <taxon>Nucleocytoviricota</taxon>
        <taxon>Megaviricetes</taxon>
        <taxon>Imitervirales</taxon>
        <taxon>Mimiviridae</taxon>
        <taxon>Megamimivirinae</taxon>
        <taxon>Mimivirus</taxon>
        <taxon>Mimivirus lagoaense</taxon>
    </lineage>
</organism>
<dbReference type="SUPFAM" id="SSF53383">
    <property type="entry name" value="PLP-dependent transferases"/>
    <property type="match status" value="1"/>
</dbReference>
<dbReference type="InterPro" id="IPR015424">
    <property type="entry name" value="PyrdxlP-dep_Trfase"/>
</dbReference>
<dbReference type="PANTHER" id="PTHR30244:SF34">
    <property type="entry name" value="DTDP-4-AMINO-4,6-DIDEOXYGALACTOSE TRANSAMINASE"/>
    <property type="match status" value="1"/>
</dbReference>
<dbReference type="GO" id="GO:0030170">
    <property type="term" value="F:pyridoxal phosphate binding"/>
    <property type="evidence" value="ECO:0007669"/>
    <property type="project" value="TreeGrafter"/>
</dbReference>
<dbReference type="KEGG" id="vg:80513668"/>
<dbReference type="InterPro" id="IPR000653">
    <property type="entry name" value="DegT/StrS_aminotransferase"/>
</dbReference>
<keyword evidence="1" id="KW-0808">Transferase</keyword>
<accession>A0A0G2Y295</accession>
<dbReference type="Pfam" id="PF01041">
    <property type="entry name" value="DegT_DnrJ_EryC1"/>
    <property type="match status" value="1"/>
</dbReference>
<dbReference type="PANTHER" id="PTHR30244">
    <property type="entry name" value="TRANSAMINASE"/>
    <property type="match status" value="1"/>
</dbReference>
<reference evidence="1 2" key="1">
    <citation type="submission" date="2014-10" db="EMBL/GenBank/DDBJ databases">
        <title>Pan-genome analysis of Brazilian lineage A amoebal mimiviruses.</title>
        <authorList>
            <person name="Assis F.L."/>
            <person name="Abrahao J.S."/>
            <person name="Kroon E.G."/>
            <person name="Dornas F.P."/>
            <person name="Andrade K.R."/>
            <person name="Borato P.V.M."/>
            <person name="Pilotto M.R."/>
            <person name="Benamar S."/>
            <person name="LaScola B."/>
            <person name="Colson P."/>
        </authorList>
    </citation>
    <scope>NUCLEOTIDE SEQUENCE [LARGE SCALE GENOMIC DNA]</scope>
    <source>
        <strain evidence="1 2">Kroon</strain>
    </source>
</reference>
<name>A0A0G2Y295_9VIRU</name>
<dbReference type="Proteomes" id="UP000240461">
    <property type="component" value="Segment"/>
</dbReference>
<dbReference type="GO" id="GO:0008483">
    <property type="term" value="F:transaminase activity"/>
    <property type="evidence" value="ECO:0007669"/>
    <property type="project" value="TreeGrafter"/>
</dbReference>
<dbReference type="GO" id="GO:0000271">
    <property type="term" value="P:polysaccharide biosynthetic process"/>
    <property type="evidence" value="ECO:0007669"/>
    <property type="project" value="TreeGrafter"/>
</dbReference>
<dbReference type="Gene3D" id="3.40.640.10">
    <property type="entry name" value="Type I PLP-dependent aspartate aminotransferase-like (Major domain)"/>
    <property type="match status" value="1"/>
</dbReference>
<evidence type="ECO:0000313" key="2">
    <source>
        <dbReference type="Proteomes" id="UP000240461"/>
    </source>
</evidence>
<keyword evidence="2" id="KW-1185">Reference proteome</keyword>
<evidence type="ECO:0000313" key="1">
    <source>
        <dbReference type="EMBL" id="AKI79870.1"/>
    </source>
</evidence>
<dbReference type="InterPro" id="IPR015421">
    <property type="entry name" value="PyrdxlP-dep_Trfase_major"/>
</dbReference>